<dbReference type="GO" id="GO:0004177">
    <property type="term" value="F:aminopeptidase activity"/>
    <property type="evidence" value="ECO:0007669"/>
    <property type="project" value="UniProtKB-KW"/>
</dbReference>
<gene>
    <name evidence="9" type="ORF">DFP82_106136</name>
</gene>
<evidence type="ECO:0000256" key="6">
    <source>
        <dbReference type="ARBA" id="ARBA00022833"/>
    </source>
</evidence>
<dbReference type="AlphaFoldDB" id="A0A2V4UYY1"/>
<proteinExistence type="predicted"/>
<dbReference type="OrthoDB" id="9762302at2"/>
<dbReference type="PANTHER" id="PTHR12147:SF56">
    <property type="entry name" value="AMINOPEPTIDASE YDR415C-RELATED"/>
    <property type="match status" value="1"/>
</dbReference>
<keyword evidence="4 7" id="KW-0732">Signal</keyword>
<dbReference type="SUPFAM" id="SSF53187">
    <property type="entry name" value="Zn-dependent exopeptidases"/>
    <property type="match status" value="1"/>
</dbReference>
<dbReference type="Gene3D" id="3.40.630.10">
    <property type="entry name" value="Zn peptidases"/>
    <property type="match status" value="1"/>
</dbReference>
<evidence type="ECO:0000256" key="1">
    <source>
        <dbReference type="ARBA" id="ARBA00022438"/>
    </source>
</evidence>
<keyword evidence="5" id="KW-0378">Hydrolase</keyword>
<protein>
    <submittedName>
        <fullName evidence="9">IAP aminopeptidase</fullName>
    </submittedName>
</protein>
<comment type="caution">
    <text evidence="9">The sequence shown here is derived from an EMBL/GenBank/DDBJ whole genome shotgun (WGS) entry which is preliminary data.</text>
</comment>
<reference evidence="9 10" key="1">
    <citation type="submission" date="2018-06" db="EMBL/GenBank/DDBJ databases">
        <title>Genomic Encyclopedia of Type Strains, Phase III (KMG-III): the genomes of soil and plant-associated and newly described type strains.</title>
        <authorList>
            <person name="Whitman W."/>
        </authorList>
    </citation>
    <scope>NUCLEOTIDE SEQUENCE [LARGE SCALE GENOMIC DNA]</scope>
    <source>
        <strain evidence="9 10">CECT 5889</strain>
    </source>
</reference>
<feature type="chain" id="PRO_5015896701" evidence="7">
    <location>
        <begin position="27"/>
        <end position="684"/>
    </location>
</feature>
<keyword evidence="10" id="KW-1185">Reference proteome</keyword>
<accession>A0A2V4UYY1</accession>
<dbReference type="GO" id="GO:0008235">
    <property type="term" value="F:metalloexopeptidase activity"/>
    <property type="evidence" value="ECO:0007669"/>
    <property type="project" value="InterPro"/>
</dbReference>
<evidence type="ECO:0000313" key="10">
    <source>
        <dbReference type="Proteomes" id="UP000247746"/>
    </source>
</evidence>
<dbReference type="Gene3D" id="2.40.128.130">
    <property type="entry name" value="Autotransporter beta-domain"/>
    <property type="match status" value="1"/>
</dbReference>
<dbReference type="InterPro" id="IPR045175">
    <property type="entry name" value="M28_fam"/>
</dbReference>
<organism evidence="9 10">
    <name type="scientific">Psychrobacter fozii</name>
    <dbReference type="NCBI Taxonomy" id="198480"/>
    <lineage>
        <taxon>Bacteria</taxon>
        <taxon>Pseudomonadati</taxon>
        <taxon>Pseudomonadota</taxon>
        <taxon>Gammaproteobacteria</taxon>
        <taxon>Moraxellales</taxon>
        <taxon>Moraxellaceae</taxon>
        <taxon>Psychrobacter</taxon>
    </lineage>
</organism>
<dbReference type="GO" id="GO:0046872">
    <property type="term" value="F:metal ion binding"/>
    <property type="evidence" value="ECO:0007669"/>
    <property type="project" value="UniProtKB-KW"/>
</dbReference>
<evidence type="ECO:0000256" key="4">
    <source>
        <dbReference type="ARBA" id="ARBA00022729"/>
    </source>
</evidence>
<dbReference type="Pfam" id="PF04389">
    <property type="entry name" value="Peptidase_M28"/>
    <property type="match status" value="1"/>
</dbReference>
<evidence type="ECO:0000313" key="9">
    <source>
        <dbReference type="EMBL" id="PYE38731.1"/>
    </source>
</evidence>
<keyword evidence="2" id="KW-0645">Protease</keyword>
<dbReference type="SUPFAM" id="SSF103515">
    <property type="entry name" value="Autotransporter"/>
    <property type="match status" value="1"/>
</dbReference>
<dbReference type="InterPro" id="IPR005546">
    <property type="entry name" value="Autotransporte_beta"/>
</dbReference>
<dbReference type="EMBL" id="QJSU01000006">
    <property type="protein sequence ID" value="PYE38731.1"/>
    <property type="molecule type" value="Genomic_DNA"/>
</dbReference>
<dbReference type="PANTHER" id="PTHR12147">
    <property type="entry name" value="METALLOPEPTIDASE M28 FAMILY MEMBER"/>
    <property type="match status" value="1"/>
</dbReference>
<dbReference type="SMART" id="SM00869">
    <property type="entry name" value="Autotransporter"/>
    <property type="match status" value="1"/>
</dbReference>
<dbReference type="GO" id="GO:0006508">
    <property type="term" value="P:proteolysis"/>
    <property type="evidence" value="ECO:0007669"/>
    <property type="project" value="UniProtKB-KW"/>
</dbReference>
<evidence type="ECO:0000259" key="8">
    <source>
        <dbReference type="PROSITE" id="PS51208"/>
    </source>
</evidence>
<feature type="domain" description="Autotransporter" evidence="8">
    <location>
        <begin position="399"/>
        <end position="684"/>
    </location>
</feature>
<evidence type="ECO:0000256" key="5">
    <source>
        <dbReference type="ARBA" id="ARBA00022801"/>
    </source>
</evidence>
<keyword evidence="1 9" id="KW-0031">Aminopeptidase</keyword>
<sequence>MDTNLSPLKISVVAALTLLTGSQVFAEAKYGDYGTETALTLARDYAGRYTGSDKEVQAVDYMQQRMTIDGSNNQVNRQTFDFIAPRGLFKGQTLTSNNVVVTQKGSADTNRTLFVGAHYDSAVAYPNYANLEALDDNASGSGVLTELTRNLTGIETEYDIQFVAFGAEEGGLNGSKAFVDQLTDAEKSTALGMINLDSLITGDKMYANAGRNAYDNDGNEVAANVSLRENALRIAKELGITLEVNPAIIAPGETAPYEPYGVGCCSDQESFDSVMQVVGFEATNWGLGPDYDGYTQTENPDIPGGYTWHNPALDNEEVLTAAFGEERIAQRMRDYSRIISRLIVEQTNADIIASTKSAINLQNTIGAASKINATDSHSAVLERANALALHTLDDAEPLDSESRTQVWVDGSQSYVDANEVQEGTRANIGLYGEYTVQPSWRVGAGVQAANQNNNTVENGIKKDTSYGVQAYSLLGGKDTAWWNTTSLSLSKHNLDVNRTVKLDGNDGINIINNSERGDADADVFSAYSELGYNFLIKKNVAHGAFLGLNYSDTDIDGYTSGNANSRTALKVDSTSSEAWDSELGYQLQYGFDLMGTPAKLQGKIAYVHVFEDGLTDSLSTTSLADGQTRNVSITQTDEEDDYGRFELSVSNKVHKNVYAYLNGDTTFARDDRDSSVQLGLQYQF</sequence>
<feature type="signal peptide" evidence="7">
    <location>
        <begin position="1"/>
        <end position="26"/>
    </location>
</feature>
<evidence type="ECO:0000256" key="3">
    <source>
        <dbReference type="ARBA" id="ARBA00022723"/>
    </source>
</evidence>
<keyword evidence="3" id="KW-0479">Metal-binding</keyword>
<evidence type="ECO:0000256" key="2">
    <source>
        <dbReference type="ARBA" id="ARBA00022670"/>
    </source>
</evidence>
<dbReference type="PROSITE" id="PS51208">
    <property type="entry name" value="AUTOTRANSPORTER"/>
    <property type="match status" value="1"/>
</dbReference>
<evidence type="ECO:0000256" key="7">
    <source>
        <dbReference type="SAM" id="SignalP"/>
    </source>
</evidence>
<dbReference type="Proteomes" id="UP000247746">
    <property type="component" value="Unassembled WGS sequence"/>
</dbReference>
<dbReference type="RefSeq" id="WP_110923474.1">
    <property type="nucleotide sequence ID" value="NZ_QJSU01000006.1"/>
</dbReference>
<dbReference type="Pfam" id="PF03797">
    <property type="entry name" value="Autotransporter"/>
    <property type="match status" value="1"/>
</dbReference>
<keyword evidence="6" id="KW-0862">Zinc</keyword>
<name>A0A2V4UYY1_9GAMM</name>
<dbReference type="InterPro" id="IPR007484">
    <property type="entry name" value="Peptidase_M28"/>
</dbReference>
<dbReference type="InterPro" id="IPR036709">
    <property type="entry name" value="Autotransporte_beta_dom_sf"/>
</dbReference>